<evidence type="ECO:0000313" key="2">
    <source>
        <dbReference type="Proteomes" id="UP000655420"/>
    </source>
</evidence>
<name>A0A8J7MA52_9RHOB</name>
<dbReference type="InterPro" id="IPR029044">
    <property type="entry name" value="Nucleotide-diphossugar_trans"/>
</dbReference>
<comment type="caution">
    <text evidence="1">The sequence shown here is derived from an EMBL/GenBank/DDBJ whole genome shotgun (WGS) entry which is preliminary data.</text>
</comment>
<gene>
    <name evidence="1" type="ORF">H0I76_15355</name>
</gene>
<dbReference type="AlphaFoldDB" id="A0A8J7MA52"/>
<dbReference type="Pfam" id="PF09837">
    <property type="entry name" value="DUF2064"/>
    <property type="match status" value="1"/>
</dbReference>
<keyword evidence="2" id="KW-1185">Reference proteome</keyword>
<organism evidence="1 2">
    <name type="scientific">Thermohalobaculum xanthum</name>
    <dbReference type="NCBI Taxonomy" id="2753746"/>
    <lineage>
        <taxon>Bacteria</taxon>
        <taxon>Pseudomonadati</taxon>
        <taxon>Pseudomonadota</taxon>
        <taxon>Alphaproteobacteria</taxon>
        <taxon>Rhodobacterales</taxon>
        <taxon>Paracoccaceae</taxon>
        <taxon>Thermohalobaculum</taxon>
    </lineage>
</organism>
<evidence type="ECO:0000313" key="1">
    <source>
        <dbReference type="EMBL" id="MBK0400575.1"/>
    </source>
</evidence>
<dbReference type="Proteomes" id="UP000655420">
    <property type="component" value="Unassembled WGS sequence"/>
</dbReference>
<sequence length="183" mass="19280">MVKTRLGREIGMIDAAWWFRHQTGRLIRAVARDRRWRTVLAVAPDHAIASRAWPPGIARWPQGPGDLGARMARALAHFGPGPVAIVGGDVPGVGPREIGRAFALARGGRAVLGPAADGGYWLVAVPHGGRLPAGLFAGVRWSGPHALSDTEATLGPLAPARRAAMLHDVDTAADLRAQRGRGA</sequence>
<reference evidence="1" key="1">
    <citation type="submission" date="2020-12" db="EMBL/GenBank/DDBJ databases">
        <title>Bacterial taxonomy.</title>
        <authorList>
            <person name="Pan X."/>
        </authorList>
    </citation>
    <scope>NUCLEOTIDE SEQUENCE</scope>
    <source>
        <strain evidence="1">M0105</strain>
    </source>
</reference>
<dbReference type="EMBL" id="JAEHHL010000009">
    <property type="protein sequence ID" value="MBK0400575.1"/>
    <property type="molecule type" value="Genomic_DNA"/>
</dbReference>
<dbReference type="SUPFAM" id="SSF53448">
    <property type="entry name" value="Nucleotide-diphospho-sugar transferases"/>
    <property type="match status" value="1"/>
</dbReference>
<proteinExistence type="predicted"/>
<dbReference type="Gene3D" id="3.90.550.10">
    <property type="entry name" value="Spore Coat Polysaccharide Biosynthesis Protein SpsA, Chain A"/>
    <property type="match status" value="1"/>
</dbReference>
<accession>A0A8J7MA52</accession>
<dbReference type="PANTHER" id="PTHR36529:SF1">
    <property type="entry name" value="GLYCOSYLTRANSFERASE"/>
    <property type="match status" value="1"/>
</dbReference>
<dbReference type="InterPro" id="IPR018641">
    <property type="entry name" value="Trfase_1_rSAM/seldom-assoc"/>
</dbReference>
<protein>
    <submittedName>
        <fullName evidence="1">DUF2064 domain-containing protein</fullName>
    </submittedName>
</protein>
<dbReference type="PANTHER" id="PTHR36529">
    <property type="entry name" value="SLL1095 PROTEIN"/>
    <property type="match status" value="1"/>
</dbReference>